<dbReference type="EMBL" id="JBHFNR010000100">
    <property type="protein sequence ID" value="MFB2894149.1"/>
    <property type="molecule type" value="Genomic_DNA"/>
</dbReference>
<dbReference type="Proteomes" id="UP001576784">
    <property type="component" value="Unassembled WGS sequence"/>
</dbReference>
<proteinExistence type="predicted"/>
<comment type="caution">
    <text evidence="1">The sequence shown here is derived from an EMBL/GenBank/DDBJ whole genome shotgun (WGS) entry which is preliminary data.</text>
</comment>
<gene>
    <name evidence="1" type="ORF">ACE1CI_14660</name>
</gene>
<name>A0ABV4XR56_9CYAN</name>
<dbReference type="RefSeq" id="WP_413263799.1">
    <property type="nucleotide sequence ID" value="NZ_JBHFNR010000100.1"/>
</dbReference>
<reference evidence="1 2" key="1">
    <citation type="submission" date="2024-09" db="EMBL/GenBank/DDBJ databases">
        <title>Floridaenema gen nov. (Aerosakkonemataceae, Aerosakkonematales ord. nov., Cyanobacteria) from benthic tropical and subtropical fresh waters, with the description of four new species.</title>
        <authorList>
            <person name="Moretto J.A."/>
            <person name="Berthold D.E."/>
            <person name="Lefler F.W."/>
            <person name="Huang I.-S."/>
            <person name="Laughinghouse H. IV."/>
        </authorList>
    </citation>
    <scope>NUCLEOTIDE SEQUENCE [LARGE SCALE GENOMIC DNA]</scope>
    <source>
        <strain evidence="1 2">BLCC-F50</strain>
    </source>
</reference>
<sequence length="111" mass="12109">MADPKKYYGTKITFDDGATGYLCFGAPKALYDGLKNDLGLDDVPGGEGIEVPAATFCDRLGVKYEKAAGDVRYGEVWCRPAKYSAARKNLTGTYRTFAIKGTYDPMDSSRN</sequence>
<organism evidence="1 2">
    <name type="scientific">Floridaenema flaviceps BLCC-F50</name>
    <dbReference type="NCBI Taxonomy" id="3153642"/>
    <lineage>
        <taxon>Bacteria</taxon>
        <taxon>Bacillati</taxon>
        <taxon>Cyanobacteriota</taxon>
        <taxon>Cyanophyceae</taxon>
        <taxon>Oscillatoriophycideae</taxon>
        <taxon>Aerosakkonematales</taxon>
        <taxon>Aerosakkonemataceae</taxon>
        <taxon>Floridanema</taxon>
        <taxon>Floridanema flaviceps</taxon>
    </lineage>
</organism>
<evidence type="ECO:0000313" key="2">
    <source>
        <dbReference type="Proteomes" id="UP001576784"/>
    </source>
</evidence>
<protein>
    <submittedName>
        <fullName evidence="1">Uncharacterized protein</fullName>
    </submittedName>
</protein>
<evidence type="ECO:0000313" key="1">
    <source>
        <dbReference type="EMBL" id="MFB2894149.1"/>
    </source>
</evidence>
<keyword evidence="2" id="KW-1185">Reference proteome</keyword>
<accession>A0ABV4XR56</accession>